<organism evidence="1 2">
    <name type="scientific">Enterocloster citroniae</name>
    <dbReference type="NCBI Taxonomy" id="358743"/>
    <lineage>
        <taxon>Bacteria</taxon>
        <taxon>Bacillati</taxon>
        <taxon>Bacillota</taxon>
        <taxon>Clostridia</taxon>
        <taxon>Lachnospirales</taxon>
        <taxon>Lachnospiraceae</taxon>
        <taxon>Enterocloster</taxon>
    </lineage>
</organism>
<reference evidence="1 2" key="1">
    <citation type="submission" date="2024-06" db="EMBL/GenBank/DDBJ databases">
        <title>Genomic Encyclopedia of Type Strains, Phase IV (KMG-IV): sequencing the most valuable type-strain genomes for metagenomic binning, comparative biology and taxonomic classification.</title>
        <authorList>
            <person name="Goeker M."/>
        </authorList>
    </citation>
    <scope>NUCLEOTIDE SEQUENCE [LARGE SCALE GENOMIC DNA]</scope>
    <source>
        <strain evidence="1 2">DSM 19261</strain>
    </source>
</reference>
<keyword evidence="2" id="KW-1185">Reference proteome</keyword>
<sequence length="44" mass="5347">MRREIYGEISERAWKDSRTEDLLRATEDKAFHEVLYKEYGIKNV</sequence>
<dbReference type="Proteomes" id="UP001549200">
    <property type="component" value="Unassembled WGS sequence"/>
</dbReference>
<dbReference type="RefSeq" id="WP_265583603.1">
    <property type="nucleotide sequence ID" value="NZ_CAJMFN010000021.1"/>
</dbReference>
<keyword evidence="1" id="KW-0548">Nucleotidyltransferase</keyword>
<dbReference type="GO" id="GO:0016779">
    <property type="term" value="F:nucleotidyltransferase activity"/>
    <property type="evidence" value="ECO:0007669"/>
    <property type="project" value="UniProtKB-KW"/>
</dbReference>
<evidence type="ECO:0000313" key="1">
    <source>
        <dbReference type="EMBL" id="MET3571403.1"/>
    </source>
</evidence>
<protein>
    <submittedName>
        <fullName evidence="1">tRNA(His) 5'-end guanylyltransferase</fullName>
    </submittedName>
</protein>
<keyword evidence="1" id="KW-0808">Transferase</keyword>
<gene>
    <name evidence="1" type="ORF">ABID13_003048</name>
</gene>
<proteinExistence type="predicted"/>
<comment type="caution">
    <text evidence="1">The sequence shown here is derived from an EMBL/GenBank/DDBJ whole genome shotgun (WGS) entry which is preliminary data.</text>
</comment>
<accession>A0ABV2FZE2</accession>
<evidence type="ECO:0000313" key="2">
    <source>
        <dbReference type="Proteomes" id="UP001549200"/>
    </source>
</evidence>
<dbReference type="EMBL" id="JBEPLZ010000010">
    <property type="protein sequence ID" value="MET3571403.1"/>
    <property type="molecule type" value="Genomic_DNA"/>
</dbReference>
<name>A0ABV2FZE2_9FIRM</name>